<dbReference type="InterPro" id="IPR000073">
    <property type="entry name" value="AB_hydrolase_1"/>
</dbReference>
<dbReference type="OrthoDB" id="3810256at2"/>
<dbReference type="Gene3D" id="3.40.50.1820">
    <property type="entry name" value="alpha/beta hydrolase"/>
    <property type="match status" value="1"/>
</dbReference>
<dbReference type="GO" id="GO:0003824">
    <property type="term" value="F:catalytic activity"/>
    <property type="evidence" value="ECO:0007669"/>
    <property type="project" value="UniProtKB-ARBA"/>
</dbReference>
<evidence type="ECO:0000259" key="1">
    <source>
        <dbReference type="Pfam" id="PF12697"/>
    </source>
</evidence>
<evidence type="ECO:0000313" key="2">
    <source>
        <dbReference type="EMBL" id="KJE22264.1"/>
    </source>
</evidence>
<reference evidence="2 3" key="2">
    <citation type="journal article" date="2016" name="Genome Announc.">
        <title>Permanent Draft Genome Sequences for Two Variants of Frankia sp. Strain CpI1, the First Frankia Strain Isolated from Root Nodules of Comptonia peregrina.</title>
        <authorList>
            <person name="Oshone R."/>
            <person name="Hurst S.G.IV."/>
            <person name="Abebe-Akele F."/>
            <person name="Simpson S."/>
            <person name="Morris K."/>
            <person name="Thomas W.K."/>
            <person name="Tisa L.S."/>
        </authorList>
    </citation>
    <scope>NUCLEOTIDE SEQUENCE [LARGE SCALE GENOMIC DNA]</scope>
    <source>
        <strain evidence="3">CpI1-S</strain>
    </source>
</reference>
<gene>
    <name evidence="2" type="ORF">FF36_03333</name>
</gene>
<dbReference type="InterPro" id="IPR029058">
    <property type="entry name" value="AB_hydrolase_fold"/>
</dbReference>
<sequence>MSDISPAAQSEPNAASAGRTIVFIHGLWLTSASWQPWIDRFAARGHTGLAPEWPGMDRDLEALRNEPTADNHVGLVEVTNSYAKAVEALPEAPILVGHSFGGLIVQLLLDRGLGAAGVAISPAPVKGVLRLPLATLRSSAPVLTKPATRGRVVGLTADQWFYAFANTVSRAESDELYARLQAPTPGRPLWQAAFANVNPKAPSKVDFTKADRAPLLVLGNGADHTVPASVSREAYTRQRKSGAITAYHEFPGRPHLTASVAGWEEVADLALAWALTPRSGEV</sequence>
<accession>A0A0D8BE84</accession>
<evidence type="ECO:0000313" key="3">
    <source>
        <dbReference type="Proteomes" id="UP000032545"/>
    </source>
</evidence>
<proteinExistence type="predicted"/>
<dbReference type="PANTHER" id="PTHR43194:SF5">
    <property type="entry name" value="PIMELOYL-[ACYL-CARRIER PROTEIN] METHYL ESTER ESTERASE"/>
    <property type="match status" value="1"/>
</dbReference>
<reference evidence="3" key="1">
    <citation type="submission" date="2015-02" db="EMBL/GenBank/DDBJ databases">
        <title>Draft Genome of Frankia sp. CpI1-S.</title>
        <authorList>
            <person name="Oshone R.T."/>
            <person name="Ngom M."/>
            <person name="Ghodhbane-Gtari F."/>
            <person name="Gtari M."/>
            <person name="Morris K."/>
            <person name="Thomas K."/>
            <person name="Sen A."/>
            <person name="Tisa L.S."/>
        </authorList>
    </citation>
    <scope>NUCLEOTIDE SEQUENCE [LARGE SCALE GENOMIC DNA]</scope>
    <source>
        <strain evidence="3">CpI1-S</strain>
    </source>
</reference>
<dbReference type="PATRIC" id="fig|1502723.3.peg.2761"/>
<protein>
    <submittedName>
        <fullName evidence="2">Lysophospholipase</fullName>
    </submittedName>
</protein>
<dbReference type="InterPro" id="IPR050228">
    <property type="entry name" value="Carboxylesterase_BioH"/>
</dbReference>
<organism evidence="2 3">
    <name type="scientific">Frankia torreyi</name>
    <dbReference type="NCBI Taxonomy" id="1856"/>
    <lineage>
        <taxon>Bacteria</taxon>
        <taxon>Bacillati</taxon>
        <taxon>Actinomycetota</taxon>
        <taxon>Actinomycetes</taxon>
        <taxon>Frankiales</taxon>
        <taxon>Frankiaceae</taxon>
        <taxon>Frankia</taxon>
    </lineage>
</organism>
<dbReference type="EMBL" id="JYFN01000025">
    <property type="protein sequence ID" value="KJE22264.1"/>
    <property type="molecule type" value="Genomic_DNA"/>
</dbReference>
<keyword evidence="3" id="KW-1185">Reference proteome</keyword>
<dbReference type="PANTHER" id="PTHR43194">
    <property type="entry name" value="HYDROLASE ALPHA/BETA FOLD FAMILY"/>
    <property type="match status" value="1"/>
</dbReference>
<dbReference type="Pfam" id="PF12697">
    <property type="entry name" value="Abhydrolase_6"/>
    <property type="match status" value="1"/>
</dbReference>
<dbReference type="AlphaFoldDB" id="A0A0D8BE84"/>
<dbReference type="RefSeq" id="WP_044885942.1">
    <property type="nucleotide sequence ID" value="NZ_JYFN01000025.1"/>
</dbReference>
<name>A0A0D8BE84_9ACTN</name>
<dbReference type="Proteomes" id="UP000032545">
    <property type="component" value="Unassembled WGS sequence"/>
</dbReference>
<feature type="domain" description="AB hydrolase-1" evidence="1">
    <location>
        <begin position="21"/>
        <end position="268"/>
    </location>
</feature>
<comment type="caution">
    <text evidence="2">The sequence shown here is derived from an EMBL/GenBank/DDBJ whole genome shotgun (WGS) entry which is preliminary data.</text>
</comment>
<dbReference type="SUPFAM" id="SSF53474">
    <property type="entry name" value="alpha/beta-Hydrolases"/>
    <property type="match status" value="1"/>
</dbReference>